<keyword evidence="1" id="KW-0479">Metal-binding</keyword>
<proteinExistence type="predicted"/>
<evidence type="ECO:0000313" key="3">
    <source>
        <dbReference type="EMBL" id="UOO81900.1"/>
    </source>
</evidence>
<dbReference type="EMBL" id="CP091508">
    <property type="protein sequence ID" value="UOO81900.1"/>
    <property type="molecule type" value="Genomic_DNA"/>
</dbReference>
<protein>
    <submittedName>
        <fullName evidence="3">SWIM zinc finger family protein</fullName>
    </submittedName>
</protein>
<dbReference type="Pfam" id="PF04434">
    <property type="entry name" value="SWIM"/>
    <property type="match status" value="1"/>
</dbReference>
<keyword evidence="1" id="KW-0862">Zinc</keyword>
<evidence type="ECO:0000313" key="4">
    <source>
        <dbReference type="Proteomes" id="UP000829817"/>
    </source>
</evidence>
<dbReference type="Proteomes" id="UP000829817">
    <property type="component" value="Chromosome"/>
</dbReference>
<name>A0ABY4DT82_9NEIS</name>
<dbReference type="PROSITE" id="PS50966">
    <property type="entry name" value="ZF_SWIM"/>
    <property type="match status" value="1"/>
</dbReference>
<keyword evidence="1" id="KW-0863">Zinc-finger</keyword>
<reference evidence="3 4" key="1">
    <citation type="journal article" date="2022" name="Res Sq">
        <title>Evolution of multicellular longitudinally dividing oral cavity symbionts (Neisseriaceae).</title>
        <authorList>
            <person name="Nyongesa S."/>
            <person name="Weber P."/>
            <person name="Bernet E."/>
            <person name="Pullido F."/>
            <person name="Nieckarz M."/>
            <person name="Delaby M."/>
            <person name="Nieves C."/>
            <person name="Viehboeck T."/>
            <person name="Krause N."/>
            <person name="Rivera-Millot A."/>
            <person name="Nakamura A."/>
            <person name="Vischer N."/>
            <person name="VanNieuwenhze M."/>
            <person name="Brun Y."/>
            <person name="Cava F."/>
            <person name="Bulgheresi S."/>
            <person name="Veyrier F."/>
        </authorList>
    </citation>
    <scope>NUCLEOTIDE SEQUENCE [LARGE SCALE GENOMIC DNA]</scope>
    <source>
        <strain evidence="3 4">CCUG 63373m</strain>
    </source>
</reference>
<feature type="domain" description="SWIM-type" evidence="2">
    <location>
        <begin position="52"/>
        <end position="88"/>
    </location>
</feature>
<dbReference type="InterPro" id="IPR007527">
    <property type="entry name" value="Znf_SWIM"/>
</dbReference>
<accession>A0ABY4DT82</accession>
<dbReference type="RefSeq" id="WP_244785162.1">
    <property type="nucleotide sequence ID" value="NZ_CP091508.1"/>
</dbReference>
<organism evidence="3 4">
    <name type="scientific">Uruburuella testudinis</name>
    <dbReference type="NCBI Taxonomy" id="1282863"/>
    <lineage>
        <taxon>Bacteria</taxon>
        <taxon>Pseudomonadati</taxon>
        <taxon>Pseudomonadota</taxon>
        <taxon>Betaproteobacteria</taxon>
        <taxon>Neisseriales</taxon>
        <taxon>Neisseriaceae</taxon>
        <taxon>Uruburuella</taxon>
    </lineage>
</organism>
<evidence type="ECO:0000256" key="1">
    <source>
        <dbReference type="PROSITE-ProRule" id="PRU00325"/>
    </source>
</evidence>
<sequence length="519" mass="59578">MSAPDPIAAVLGTTIAERGADYCRRGKVVSMQQQADGAWLAQVSGSQAAQVYRVQLRFFDNGALKQALCDCPYDGLCKHIAAVWYALSADQLPAPNVAEKPPRKLRVLQPPANTAAAQDLLDTATALFRRYARGCDYHESGRLGNEVWALLEQAAGLDTADRFAVYHKVYQRLNSIIQRSDDSGGYLGDLIFYCIETSGRLHRQGDAKLRVKIEKFWRKMMDDRETHWIAVEEASLLWQEALCAFGRADEVLIWLEQEWANLKRDNGYQREDLAVRKYQVLAVIDEARAQVWMQTMLRYPKMRRIAVDQLMAQQQWQAAEKLLKQALQQNPNQETRQWSALLLEIAEQTGQQQAACDYAKALAFGDNQIDEAYYRRWKTLLPEQEWPQAWARQEQKLQQQPVSEDALAQLYTLENCSEKLCRLLQQTQKEYLLEQYIGRLNETQQSAAALNWLDLTMAATVSLKERKHYAKWVKKLNHLYDRFPAVREPMGVRMAEVRQTYAANRPAMLQEMLRLKAAG</sequence>
<evidence type="ECO:0000259" key="2">
    <source>
        <dbReference type="PROSITE" id="PS50966"/>
    </source>
</evidence>
<gene>
    <name evidence="3" type="ORF">LVJ83_13540</name>
</gene>
<keyword evidence="4" id="KW-1185">Reference proteome</keyword>